<name>A0A923LYM9_9FIRM</name>
<accession>A0A923LYM9</accession>
<proteinExistence type="predicted"/>
<dbReference type="PROSITE" id="PS51272">
    <property type="entry name" value="SLH"/>
    <property type="match status" value="1"/>
</dbReference>
<evidence type="ECO:0000313" key="4">
    <source>
        <dbReference type="EMBL" id="MBC5726334.1"/>
    </source>
</evidence>
<comment type="caution">
    <text evidence="4">The sequence shown here is derived from an EMBL/GenBank/DDBJ whole genome shotgun (WGS) entry which is preliminary data.</text>
</comment>
<organism evidence="4 5">
    <name type="scientific">Agathobaculum faecis</name>
    <dbReference type="NCBI Taxonomy" id="2763013"/>
    <lineage>
        <taxon>Bacteria</taxon>
        <taxon>Bacillati</taxon>
        <taxon>Bacillota</taxon>
        <taxon>Clostridia</taxon>
        <taxon>Eubacteriales</taxon>
        <taxon>Butyricicoccaceae</taxon>
        <taxon>Agathobaculum</taxon>
    </lineage>
</organism>
<evidence type="ECO:0000256" key="2">
    <source>
        <dbReference type="SAM" id="SignalP"/>
    </source>
</evidence>
<evidence type="ECO:0000259" key="3">
    <source>
        <dbReference type="PROSITE" id="PS51272"/>
    </source>
</evidence>
<dbReference type="InterPro" id="IPR001119">
    <property type="entry name" value="SLH_dom"/>
</dbReference>
<dbReference type="EMBL" id="JACOPL010000014">
    <property type="protein sequence ID" value="MBC5726334.1"/>
    <property type="molecule type" value="Genomic_DNA"/>
</dbReference>
<protein>
    <submittedName>
        <fullName evidence="4">S-layer homology domain-containing protein</fullName>
    </submittedName>
</protein>
<feature type="signal peptide" evidence="2">
    <location>
        <begin position="1"/>
        <end position="24"/>
    </location>
</feature>
<dbReference type="Proteomes" id="UP000606499">
    <property type="component" value="Unassembled WGS sequence"/>
</dbReference>
<gene>
    <name evidence="4" type="ORF">H8S45_12805</name>
</gene>
<dbReference type="Pfam" id="PF00395">
    <property type="entry name" value="SLH"/>
    <property type="match status" value="1"/>
</dbReference>
<sequence>MKKKLLSLLTAAAVLLGGLPAALATSEVSDSVIEQVIRSTEIMVGDPNGDMNLDKTVTRAEYAKMLVAASTYQDKVAGASNSSPFKDVPYTHWAAGYIKTAVQQGWLTGYLDGSFRPDKTVTLEEAATGVLKLLGYTTEDFSGSYPYGQLALYESLGLDSKVTASQGSAMTRRNMMYLFYNLLNADTKDGQVYAQMLGYTLNENDEIDYLNIVSDTMKGPYIVENGISSIVSTEGKTVYRNGYTSSADAIQRYDVVYYTGSAVWAYANAVTGTYQSASPSAASPTSVTVAGNTYEIETSDAAFELSTLGGLNVGDIVTLLLGRDGKVAAALPADEYVSEVVGMVTATGTGTYYNSVGNAYTSRTITVTAMDGNSYVYPCTRTSISTGDLVSIGFGSSETDVSILKSSTVRGAVSGYTIGSKTMAKDVRILDTNASSAKRVYYSRLNGAALDSTDVRYCATNGAGEITDLILRDFTGDLYEYGIITSVKEQSDDMSVSGSYTYLVNGEKQTLSTNGRTLGASNGPARLTVEDGQLSAVSALKAIKNPDTITQLGVSKDGDSWLFSDECAVYRSENASYSLLSLTELRNNFDSYSITCYYDKDTGDCGRIRIIIAREK</sequence>
<dbReference type="InterPro" id="IPR051465">
    <property type="entry name" value="Cell_Envelope_Struct_Comp"/>
</dbReference>
<keyword evidence="5" id="KW-1185">Reference proteome</keyword>
<evidence type="ECO:0000313" key="5">
    <source>
        <dbReference type="Proteomes" id="UP000606499"/>
    </source>
</evidence>
<keyword evidence="2" id="KW-0732">Signal</keyword>
<keyword evidence="1" id="KW-0677">Repeat</keyword>
<feature type="domain" description="SLH" evidence="3">
    <location>
        <begin position="81"/>
        <end position="144"/>
    </location>
</feature>
<feature type="chain" id="PRO_5037862249" evidence="2">
    <location>
        <begin position="25"/>
        <end position="616"/>
    </location>
</feature>
<dbReference type="PANTHER" id="PTHR43308">
    <property type="entry name" value="OUTER MEMBRANE PROTEIN ALPHA-RELATED"/>
    <property type="match status" value="1"/>
</dbReference>
<dbReference type="AlphaFoldDB" id="A0A923LYM9"/>
<reference evidence="4" key="1">
    <citation type="submission" date="2020-08" db="EMBL/GenBank/DDBJ databases">
        <title>Genome public.</title>
        <authorList>
            <person name="Liu C."/>
            <person name="Sun Q."/>
        </authorList>
    </citation>
    <scope>NUCLEOTIDE SEQUENCE</scope>
    <source>
        <strain evidence="4">NSJ-28</strain>
    </source>
</reference>
<dbReference type="RefSeq" id="WP_054328084.1">
    <property type="nucleotide sequence ID" value="NZ_JACOPL010000014.1"/>
</dbReference>
<evidence type="ECO:0000256" key="1">
    <source>
        <dbReference type="ARBA" id="ARBA00022737"/>
    </source>
</evidence>